<evidence type="ECO:0000256" key="1">
    <source>
        <dbReference type="SAM" id="MobiDB-lite"/>
    </source>
</evidence>
<protein>
    <submittedName>
        <fullName evidence="2">Uncharacterized protein</fullName>
    </submittedName>
</protein>
<evidence type="ECO:0000313" key="2">
    <source>
        <dbReference type="EMBL" id="CAH0720878.1"/>
    </source>
</evidence>
<dbReference type="AlphaFoldDB" id="A0A8J9VFT2"/>
<proteinExistence type="predicted"/>
<dbReference type="OrthoDB" id="7478211at2759"/>
<accession>A0A8J9VFT2</accession>
<feature type="region of interest" description="Disordered" evidence="1">
    <location>
        <begin position="68"/>
        <end position="91"/>
    </location>
</feature>
<name>A0A8J9VFT2_9NEOP</name>
<keyword evidence="3" id="KW-1185">Reference proteome</keyword>
<reference evidence="2" key="1">
    <citation type="submission" date="2021-12" db="EMBL/GenBank/DDBJ databases">
        <authorList>
            <person name="Martin H S."/>
        </authorList>
    </citation>
    <scope>NUCLEOTIDE SEQUENCE</scope>
</reference>
<organism evidence="2 3">
    <name type="scientific">Brenthis ino</name>
    <name type="common">lesser marbled fritillary</name>
    <dbReference type="NCBI Taxonomy" id="405034"/>
    <lineage>
        <taxon>Eukaryota</taxon>
        <taxon>Metazoa</taxon>
        <taxon>Ecdysozoa</taxon>
        <taxon>Arthropoda</taxon>
        <taxon>Hexapoda</taxon>
        <taxon>Insecta</taxon>
        <taxon>Pterygota</taxon>
        <taxon>Neoptera</taxon>
        <taxon>Endopterygota</taxon>
        <taxon>Lepidoptera</taxon>
        <taxon>Glossata</taxon>
        <taxon>Ditrysia</taxon>
        <taxon>Papilionoidea</taxon>
        <taxon>Nymphalidae</taxon>
        <taxon>Heliconiinae</taxon>
        <taxon>Argynnini</taxon>
        <taxon>Brenthis</taxon>
    </lineage>
</organism>
<sequence length="91" mass="10023">MTQPSCVPLERSRALSPHRSRATLAAVRPQGSGLRTQRAARAAGRGRPARQWLAALVCARSRLVRGRRGNDLGDWSSRLVPKRRPTGFVQP</sequence>
<gene>
    <name evidence="2" type="ORF">BINO364_LOCUS7048</name>
</gene>
<feature type="region of interest" description="Disordered" evidence="1">
    <location>
        <begin position="1"/>
        <end position="46"/>
    </location>
</feature>
<feature type="non-terminal residue" evidence="2">
    <location>
        <position position="91"/>
    </location>
</feature>
<evidence type="ECO:0000313" key="3">
    <source>
        <dbReference type="Proteomes" id="UP000838878"/>
    </source>
</evidence>
<dbReference type="EMBL" id="OV170222">
    <property type="protein sequence ID" value="CAH0720878.1"/>
    <property type="molecule type" value="Genomic_DNA"/>
</dbReference>
<dbReference type="Proteomes" id="UP000838878">
    <property type="component" value="Chromosome 2"/>
</dbReference>